<keyword evidence="1" id="KW-0479">Metal-binding</keyword>
<dbReference type="NCBIfam" id="NF008359">
    <property type="entry name" value="PRK11148.1"/>
    <property type="match status" value="1"/>
</dbReference>
<dbReference type="GO" id="GO:0046872">
    <property type="term" value="F:metal ion binding"/>
    <property type="evidence" value="ECO:0007669"/>
    <property type="project" value="UniProtKB-KW"/>
</dbReference>
<comment type="similarity">
    <text evidence="4">Belongs to the cyclic nucleotide phosphodiesterase class-III family.</text>
</comment>
<dbReference type="Pfam" id="PF00149">
    <property type="entry name" value="Metallophos"/>
    <property type="match status" value="1"/>
</dbReference>
<evidence type="ECO:0000313" key="6">
    <source>
        <dbReference type="EMBL" id="PZD74265.1"/>
    </source>
</evidence>
<dbReference type="InterPro" id="IPR050884">
    <property type="entry name" value="CNP_phosphodiesterase-III"/>
</dbReference>
<gene>
    <name evidence="6" type="primary">cpdA_2</name>
    <name evidence="6" type="ORF">C1752_01294</name>
</gene>
<dbReference type="Proteomes" id="UP000248857">
    <property type="component" value="Unassembled WGS sequence"/>
</dbReference>
<dbReference type="RefSeq" id="WP_110985264.1">
    <property type="nucleotide sequence ID" value="NZ_CAWNWM010000003.1"/>
</dbReference>
<dbReference type="GO" id="GO:0004115">
    <property type="term" value="F:3',5'-cyclic-AMP phosphodiesterase activity"/>
    <property type="evidence" value="ECO:0007669"/>
    <property type="project" value="UniProtKB-EC"/>
</dbReference>
<dbReference type="InterPro" id="IPR029052">
    <property type="entry name" value="Metallo-depent_PP-like"/>
</dbReference>
<sequence>MSPSSPLLVAQLSDLHLFSTPEQTLLGLQTMASFAAILDALRQLPQQPDVILLTGDLAQDESSAAYEQIAQRIAPLNIPTYWLPGNHDHSPSMASILNQPPIYLDKAFQMGGWQFLMLDSTVAQQVHGKFSAQHLEQLEQQLQANTNPTLIALHHPPVTIDSAWLDNLGLQNSEAFFAVVERYPHVKLAIFGHIHQQVEQHRRGIAYLSTPSTCVQFAPHQKTFALDETRPGFRLLQLYPDGTFESEVQRVQIDLPQLDVAAQGY</sequence>
<evidence type="ECO:0000259" key="5">
    <source>
        <dbReference type="Pfam" id="PF00149"/>
    </source>
</evidence>
<proteinExistence type="inferred from homology"/>
<evidence type="ECO:0000256" key="3">
    <source>
        <dbReference type="ARBA" id="ARBA00023004"/>
    </source>
</evidence>
<feature type="domain" description="Calcineurin-like phosphoesterase" evidence="5">
    <location>
        <begin position="9"/>
        <end position="196"/>
    </location>
</feature>
<evidence type="ECO:0000313" key="7">
    <source>
        <dbReference type="Proteomes" id="UP000248857"/>
    </source>
</evidence>
<dbReference type="SUPFAM" id="SSF56300">
    <property type="entry name" value="Metallo-dependent phosphatases"/>
    <property type="match status" value="1"/>
</dbReference>
<organism evidence="6 7">
    <name type="scientific">Acaryochloris thomasi RCC1774</name>
    <dbReference type="NCBI Taxonomy" id="1764569"/>
    <lineage>
        <taxon>Bacteria</taxon>
        <taxon>Bacillati</taxon>
        <taxon>Cyanobacteriota</taxon>
        <taxon>Cyanophyceae</taxon>
        <taxon>Acaryochloridales</taxon>
        <taxon>Acaryochloridaceae</taxon>
        <taxon>Acaryochloris</taxon>
        <taxon>Acaryochloris thomasi</taxon>
    </lineage>
</organism>
<keyword evidence="2 6" id="KW-0378">Hydrolase</keyword>
<evidence type="ECO:0000256" key="4">
    <source>
        <dbReference type="ARBA" id="ARBA00025742"/>
    </source>
</evidence>
<dbReference type="EMBL" id="PQWO01000003">
    <property type="protein sequence ID" value="PZD74265.1"/>
    <property type="molecule type" value="Genomic_DNA"/>
</dbReference>
<dbReference type="OrthoDB" id="651281at2"/>
<dbReference type="InterPro" id="IPR004843">
    <property type="entry name" value="Calcineurin-like_PHP"/>
</dbReference>
<keyword evidence="3" id="KW-0408">Iron</keyword>
<evidence type="ECO:0000256" key="1">
    <source>
        <dbReference type="ARBA" id="ARBA00022723"/>
    </source>
</evidence>
<dbReference type="PANTHER" id="PTHR42988">
    <property type="entry name" value="PHOSPHOHYDROLASE"/>
    <property type="match status" value="1"/>
</dbReference>
<evidence type="ECO:0000256" key="2">
    <source>
        <dbReference type="ARBA" id="ARBA00022801"/>
    </source>
</evidence>
<dbReference type="CDD" id="cd07402">
    <property type="entry name" value="MPP_GpdQ"/>
    <property type="match status" value="1"/>
</dbReference>
<keyword evidence="7" id="KW-1185">Reference proteome</keyword>
<dbReference type="Gene3D" id="3.60.21.10">
    <property type="match status" value="1"/>
</dbReference>
<dbReference type="PANTHER" id="PTHR42988:SF2">
    <property type="entry name" value="CYCLIC NUCLEOTIDE PHOSPHODIESTERASE CBUA0032-RELATED"/>
    <property type="match status" value="1"/>
</dbReference>
<name>A0A2W1JT03_9CYAN</name>
<accession>A0A2W1JT03</accession>
<dbReference type="InterPro" id="IPR026575">
    <property type="entry name" value="GpdQ/CpdA-like"/>
</dbReference>
<dbReference type="EC" id="3.1.4.53" evidence="6"/>
<comment type="caution">
    <text evidence="6">The sequence shown here is derived from an EMBL/GenBank/DDBJ whole genome shotgun (WGS) entry which is preliminary data.</text>
</comment>
<reference evidence="6 7" key="1">
    <citation type="journal article" date="2018" name="Sci. Rep.">
        <title>A novel species of the marine cyanobacterium Acaryochloris with a unique pigment content and lifestyle.</title>
        <authorList>
            <person name="Partensky F."/>
            <person name="Six C."/>
            <person name="Ratin M."/>
            <person name="Garczarek L."/>
            <person name="Vaulot D."/>
            <person name="Probert I."/>
            <person name="Calteau A."/>
            <person name="Gourvil P."/>
            <person name="Marie D."/>
            <person name="Grebert T."/>
            <person name="Bouchier C."/>
            <person name="Le Panse S."/>
            <person name="Gachenot M."/>
            <person name="Rodriguez F."/>
            <person name="Garrido J.L."/>
        </authorList>
    </citation>
    <scope>NUCLEOTIDE SEQUENCE [LARGE SCALE GENOMIC DNA]</scope>
    <source>
        <strain evidence="6 7">RCC1774</strain>
    </source>
</reference>
<protein>
    <submittedName>
        <fullName evidence="6">3',5'-cyclic adenosine monophosphate phosphodiesterase CpdA</fullName>
        <ecNumber evidence="6">3.1.4.53</ecNumber>
    </submittedName>
</protein>
<dbReference type="AlphaFoldDB" id="A0A2W1JT03"/>